<protein>
    <submittedName>
        <fullName evidence="1">Uncharacterized protein</fullName>
    </submittedName>
</protein>
<feature type="non-terminal residue" evidence="1">
    <location>
        <position position="175"/>
    </location>
</feature>
<reference evidence="1" key="1">
    <citation type="submission" date="2021-02" db="EMBL/GenBank/DDBJ databases">
        <authorList>
            <consortium name="DOE Joint Genome Institute"/>
            <person name="Ahrendt S."/>
            <person name="Looney B.P."/>
            <person name="Miyauchi S."/>
            <person name="Morin E."/>
            <person name="Drula E."/>
            <person name="Courty P.E."/>
            <person name="Chicoki N."/>
            <person name="Fauchery L."/>
            <person name="Kohler A."/>
            <person name="Kuo A."/>
            <person name="Labutti K."/>
            <person name="Pangilinan J."/>
            <person name="Lipzen A."/>
            <person name="Riley R."/>
            <person name="Andreopoulos W."/>
            <person name="He G."/>
            <person name="Johnson J."/>
            <person name="Barry K.W."/>
            <person name="Grigoriev I.V."/>
            <person name="Nagy L."/>
            <person name="Hibbett D."/>
            <person name="Henrissat B."/>
            <person name="Matheny P.B."/>
            <person name="Labbe J."/>
            <person name="Martin F."/>
        </authorList>
    </citation>
    <scope>NUCLEOTIDE SEQUENCE</scope>
    <source>
        <strain evidence="1">FP105234-sp</strain>
    </source>
</reference>
<evidence type="ECO:0000313" key="2">
    <source>
        <dbReference type="Proteomes" id="UP000814033"/>
    </source>
</evidence>
<name>A0ACB8RET0_9AGAM</name>
<accession>A0ACB8RET0</accession>
<organism evidence="1 2">
    <name type="scientific">Auriscalpium vulgare</name>
    <dbReference type="NCBI Taxonomy" id="40419"/>
    <lineage>
        <taxon>Eukaryota</taxon>
        <taxon>Fungi</taxon>
        <taxon>Dikarya</taxon>
        <taxon>Basidiomycota</taxon>
        <taxon>Agaricomycotina</taxon>
        <taxon>Agaricomycetes</taxon>
        <taxon>Russulales</taxon>
        <taxon>Auriscalpiaceae</taxon>
        <taxon>Auriscalpium</taxon>
    </lineage>
</organism>
<dbReference type="Proteomes" id="UP000814033">
    <property type="component" value="Unassembled WGS sequence"/>
</dbReference>
<comment type="caution">
    <text evidence="1">The sequence shown here is derived from an EMBL/GenBank/DDBJ whole genome shotgun (WGS) entry which is preliminary data.</text>
</comment>
<proteinExistence type="predicted"/>
<sequence length="175" mass="19317">DVSNIDCEANASARTLGVLIAPRSSSKHPEAQPEQRRLAEHTSAIRHPAFRARAIPQSDAQPQFPAQLDLVGTCMGYARSRCALDRQVDVARRLPAGCPRWPDIAFNEGTMHRARVSDMATTRLLVARTVKRGSALTSRTMTMDRPVRKPVLVAMCVITRQHKDVGKGGRCVYEC</sequence>
<keyword evidence="2" id="KW-1185">Reference proteome</keyword>
<reference evidence="1" key="2">
    <citation type="journal article" date="2022" name="New Phytol.">
        <title>Evolutionary transition to the ectomycorrhizal habit in the genomes of a hyperdiverse lineage of mushroom-forming fungi.</title>
        <authorList>
            <person name="Looney B."/>
            <person name="Miyauchi S."/>
            <person name="Morin E."/>
            <person name="Drula E."/>
            <person name="Courty P.E."/>
            <person name="Kohler A."/>
            <person name="Kuo A."/>
            <person name="LaButti K."/>
            <person name="Pangilinan J."/>
            <person name="Lipzen A."/>
            <person name="Riley R."/>
            <person name="Andreopoulos W."/>
            <person name="He G."/>
            <person name="Johnson J."/>
            <person name="Nolan M."/>
            <person name="Tritt A."/>
            <person name="Barry K.W."/>
            <person name="Grigoriev I.V."/>
            <person name="Nagy L.G."/>
            <person name="Hibbett D."/>
            <person name="Henrissat B."/>
            <person name="Matheny P.B."/>
            <person name="Labbe J."/>
            <person name="Martin F.M."/>
        </authorList>
    </citation>
    <scope>NUCLEOTIDE SEQUENCE</scope>
    <source>
        <strain evidence="1">FP105234-sp</strain>
    </source>
</reference>
<feature type="non-terminal residue" evidence="1">
    <location>
        <position position="1"/>
    </location>
</feature>
<dbReference type="EMBL" id="MU276067">
    <property type="protein sequence ID" value="KAI0042407.1"/>
    <property type="molecule type" value="Genomic_DNA"/>
</dbReference>
<gene>
    <name evidence="1" type="ORF">FA95DRAFT_1564336</name>
</gene>
<evidence type="ECO:0000313" key="1">
    <source>
        <dbReference type="EMBL" id="KAI0042407.1"/>
    </source>
</evidence>